<evidence type="ECO:0000313" key="1">
    <source>
        <dbReference type="EMBL" id="EEC57503.1"/>
    </source>
</evidence>
<dbReference type="HOGENOM" id="CLU_3304934_0_0_9"/>
<gene>
    <name evidence="1" type="ORF">BACPEC_02012</name>
</gene>
<organism evidence="1 2">
    <name type="scientific">[Bacteroides] pectinophilus ATCC 43243</name>
    <dbReference type="NCBI Taxonomy" id="483218"/>
    <lineage>
        <taxon>Bacteria</taxon>
        <taxon>Bacillati</taxon>
        <taxon>Bacillota</taxon>
        <taxon>Clostridia</taxon>
        <taxon>Eubacteriales</taxon>
    </lineage>
</organism>
<name>B7ASF7_9FIRM</name>
<dbReference type="AlphaFoldDB" id="B7ASF7"/>
<evidence type="ECO:0000313" key="2">
    <source>
        <dbReference type="Proteomes" id="UP000003136"/>
    </source>
</evidence>
<keyword evidence="2" id="KW-1185">Reference proteome</keyword>
<reference evidence="1 2" key="2">
    <citation type="submission" date="2008-11" db="EMBL/GenBank/DDBJ databases">
        <authorList>
            <person name="Fulton L."/>
            <person name="Clifton S."/>
            <person name="Fulton B."/>
            <person name="Xu J."/>
            <person name="Minx P."/>
            <person name="Pepin K.H."/>
            <person name="Johnson M."/>
            <person name="Bhonagiri V."/>
            <person name="Nash W.E."/>
            <person name="Mardis E.R."/>
            <person name="Wilson R.K."/>
        </authorList>
    </citation>
    <scope>NUCLEOTIDE SEQUENCE [LARGE SCALE GENOMIC DNA]</scope>
    <source>
        <strain evidence="1 2">ATCC 43243</strain>
    </source>
</reference>
<dbReference type="EMBL" id="ABVQ01000036">
    <property type="protein sequence ID" value="EEC57503.1"/>
    <property type="molecule type" value="Genomic_DNA"/>
</dbReference>
<protein>
    <submittedName>
        <fullName evidence="1">Uncharacterized protein</fullName>
    </submittedName>
</protein>
<accession>B7ASF7</accession>
<sequence length="39" mass="4788">MNLLQQSAQAWKEITEYRYLFTYGYKKQLYPINLSVKTR</sequence>
<proteinExistence type="predicted"/>
<dbReference type="Proteomes" id="UP000003136">
    <property type="component" value="Unassembled WGS sequence"/>
</dbReference>
<reference evidence="1 2" key="1">
    <citation type="submission" date="2008-11" db="EMBL/GenBank/DDBJ databases">
        <title>Draft genome sequence of Bacteroides pectinophilus (ATCC 43243).</title>
        <authorList>
            <person name="Sudarsanam P."/>
            <person name="Ley R."/>
            <person name="Guruge J."/>
            <person name="Turnbaugh P.J."/>
            <person name="Mahowald M."/>
            <person name="Liep D."/>
            <person name="Gordon J."/>
        </authorList>
    </citation>
    <scope>NUCLEOTIDE SEQUENCE [LARGE SCALE GENOMIC DNA]</scope>
    <source>
        <strain evidence="1 2">ATCC 43243</strain>
    </source>
</reference>
<comment type="caution">
    <text evidence="1">The sequence shown here is derived from an EMBL/GenBank/DDBJ whole genome shotgun (WGS) entry which is preliminary data.</text>
</comment>